<dbReference type="Gene3D" id="2.70.70.10">
    <property type="entry name" value="Glucose Permease (Domain IIA)"/>
    <property type="match status" value="1"/>
</dbReference>
<name>A0ABD5VIZ6_9EURY</name>
<dbReference type="Pfam" id="PF26482">
    <property type="entry name" value="DUF8155"/>
    <property type="match status" value="1"/>
</dbReference>
<gene>
    <name evidence="3" type="ORF">ACFQGB_14325</name>
</gene>
<feature type="domain" description="DUF8155" evidence="1">
    <location>
        <begin position="27"/>
        <end position="161"/>
    </location>
</feature>
<dbReference type="InterPro" id="IPR058817">
    <property type="entry name" value="DUF8155_C"/>
</dbReference>
<reference evidence="3 4" key="1">
    <citation type="journal article" date="2019" name="Int. J. Syst. Evol. Microbiol.">
        <title>The Global Catalogue of Microorganisms (GCM) 10K type strain sequencing project: providing services to taxonomists for standard genome sequencing and annotation.</title>
        <authorList>
            <consortium name="The Broad Institute Genomics Platform"/>
            <consortium name="The Broad Institute Genome Sequencing Center for Infectious Disease"/>
            <person name="Wu L."/>
            <person name="Ma J."/>
        </authorList>
    </citation>
    <scope>NUCLEOTIDE SEQUENCE [LARGE SCALE GENOMIC DNA]</scope>
    <source>
        <strain evidence="3 4">GX26</strain>
    </source>
</reference>
<dbReference type="Proteomes" id="UP001596395">
    <property type="component" value="Unassembled WGS sequence"/>
</dbReference>
<protein>
    <recommendedName>
        <fullName evidence="5">Peptidase family M23</fullName>
    </recommendedName>
</protein>
<feature type="domain" description="DUF8155" evidence="2">
    <location>
        <begin position="167"/>
        <end position="301"/>
    </location>
</feature>
<organism evidence="3 4">
    <name type="scientific">Halorubellus litoreus</name>
    <dbReference type="NCBI Taxonomy" id="755308"/>
    <lineage>
        <taxon>Archaea</taxon>
        <taxon>Methanobacteriati</taxon>
        <taxon>Methanobacteriota</taxon>
        <taxon>Stenosarchaea group</taxon>
        <taxon>Halobacteria</taxon>
        <taxon>Halobacteriales</taxon>
        <taxon>Halorubellaceae</taxon>
        <taxon>Halorubellus</taxon>
    </lineage>
</organism>
<dbReference type="Pfam" id="PF26483">
    <property type="entry name" value="DUF8155_C"/>
    <property type="match status" value="1"/>
</dbReference>
<dbReference type="RefSeq" id="WP_336350984.1">
    <property type="nucleotide sequence ID" value="NZ_JAZAQL010000002.1"/>
</dbReference>
<proteinExistence type="predicted"/>
<dbReference type="InterPro" id="IPR058468">
    <property type="entry name" value="DUF8155_N"/>
</dbReference>
<accession>A0ABD5VIZ6</accession>
<evidence type="ECO:0000313" key="4">
    <source>
        <dbReference type="Proteomes" id="UP001596395"/>
    </source>
</evidence>
<evidence type="ECO:0000259" key="1">
    <source>
        <dbReference type="Pfam" id="PF26482"/>
    </source>
</evidence>
<evidence type="ECO:0000313" key="3">
    <source>
        <dbReference type="EMBL" id="MFC6954042.1"/>
    </source>
</evidence>
<evidence type="ECO:0000259" key="2">
    <source>
        <dbReference type="Pfam" id="PF26483"/>
    </source>
</evidence>
<dbReference type="EMBL" id="JBHSXN010000002">
    <property type="protein sequence ID" value="MFC6954042.1"/>
    <property type="molecule type" value="Genomic_DNA"/>
</dbReference>
<keyword evidence="4" id="KW-1185">Reference proteome</keyword>
<dbReference type="InterPro" id="IPR011055">
    <property type="entry name" value="Dup_hybrid_motif"/>
</dbReference>
<sequence>MRTDEAKDAATEKRGVSVDDDGGVVHLPRAALAQYRRYTLYNSPYAAHDAGCAVDLYPLDGTAPSPVSGEVVATETVRAPPKPYAPADDHLVVVDCGPVVARIMHVKPRVAVGDTVERGDDLGDLVRAGFFARWVPNHLHVGFRRHDQNHLRAGGSLPLDVDVDPVPLDWDGTGTVVDTGETYALLDAPDSSHLEPGAFAGLAASVAGERVVLDGGFQHYDGGGVHSDATGRVELLGEHVGDAVASPGSANDVAWRPVAVRANDDPVHGISLFCGQRGDYAVKLVGENLAFEVGEHVAVELDPLTG</sequence>
<evidence type="ECO:0008006" key="5">
    <source>
        <dbReference type="Google" id="ProtNLM"/>
    </source>
</evidence>
<comment type="caution">
    <text evidence="3">The sequence shown here is derived from an EMBL/GenBank/DDBJ whole genome shotgun (WGS) entry which is preliminary data.</text>
</comment>
<dbReference type="AlphaFoldDB" id="A0ABD5VIZ6"/>